<dbReference type="RefSeq" id="WP_162386950.1">
    <property type="nucleotide sequence ID" value="NZ_CP045997.1"/>
</dbReference>
<reference evidence="1 2" key="1">
    <citation type="submission" date="2019-11" db="EMBL/GenBank/DDBJ databases">
        <title>Spirosoma endbachense sp. nov., isolated from a natural salt meadow.</title>
        <authorList>
            <person name="Rojas J."/>
            <person name="Ambika Manirajan B."/>
            <person name="Ratering S."/>
            <person name="Suarez C."/>
            <person name="Geissler-Plaum R."/>
            <person name="Schnell S."/>
        </authorList>
    </citation>
    <scope>NUCLEOTIDE SEQUENCE [LARGE SCALE GENOMIC DNA]</scope>
    <source>
        <strain evidence="1 2">I-24</strain>
    </source>
</reference>
<name>A0A6P1VWT7_9BACT</name>
<dbReference type="AlphaFoldDB" id="A0A6P1VWT7"/>
<dbReference type="KEGG" id="senf:GJR95_16650"/>
<gene>
    <name evidence="1" type="ORF">GJR95_16650</name>
</gene>
<dbReference type="EMBL" id="CP045997">
    <property type="protein sequence ID" value="QHV96542.1"/>
    <property type="molecule type" value="Genomic_DNA"/>
</dbReference>
<accession>A0A6P1VWT7</accession>
<sequence length="189" mass="20097">MAACTSTGSFFIKEVEMVSCLSITASERQLTFLPTYSGQTSASISFSVVNVMLPTTTAGPYSLRVYTDNPGITLTAQQGNSTASYVYNWLAMCNSPARLGTGETSTGLQVKVLGNPVEGKSVEVEIQGVTGQAVQLNLVDLKGKVLHQQRLEEAGSLERVSVPVGTGKGLLLLQVNTATQRQQVKLLKP</sequence>
<dbReference type="Proteomes" id="UP000464577">
    <property type="component" value="Chromosome"/>
</dbReference>
<keyword evidence="2" id="KW-1185">Reference proteome</keyword>
<evidence type="ECO:0000313" key="2">
    <source>
        <dbReference type="Proteomes" id="UP000464577"/>
    </source>
</evidence>
<evidence type="ECO:0008006" key="3">
    <source>
        <dbReference type="Google" id="ProtNLM"/>
    </source>
</evidence>
<proteinExistence type="predicted"/>
<evidence type="ECO:0000313" key="1">
    <source>
        <dbReference type="EMBL" id="QHV96542.1"/>
    </source>
</evidence>
<organism evidence="1 2">
    <name type="scientific">Spirosoma endbachense</name>
    <dbReference type="NCBI Taxonomy" id="2666025"/>
    <lineage>
        <taxon>Bacteria</taxon>
        <taxon>Pseudomonadati</taxon>
        <taxon>Bacteroidota</taxon>
        <taxon>Cytophagia</taxon>
        <taxon>Cytophagales</taxon>
        <taxon>Cytophagaceae</taxon>
        <taxon>Spirosoma</taxon>
    </lineage>
</organism>
<protein>
    <recommendedName>
        <fullName evidence="3">T9SS type A sorting domain-containing protein</fullName>
    </recommendedName>
</protein>